<gene>
    <name evidence="4" type="primary">pseG</name>
    <name evidence="4" type="ORF">DDF65_00770</name>
</gene>
<evidence type="ECO:0000259" key="3">
    <source>
        <dbReference type="Pfam" id="PF04101"/>
    </source>
</evidence>
<sequence>MAGERVLFVVNAGPSVGGGHFMRGLNLARALEAAGAACAFAGPPAVAGLSETFASPALCAGTFADDALVTGAAALAADYDAIVFDHYDLDAEDHRRIAAGRPSLVVDDLADRPLAADLLLDAGIARQARDYEGLVSPHAELLLGPDNAALSPAFAALREEALARRAATARIERVLVSLGLTDVGGITARTVEALLPVLGDRVLDVVVGGQASSLPALHDLAAADPRLTLHVDSRDMPRLTARADLAIGAAGSSSWERCVLGLPTVSLVLADNQREAAQALSDLGAHRSLNAEPLDGEDLRRAFAALAEDHGAWRAMSAAAAKVCDGLGARRTAERFLALVSPRLRNTHATTN</sequence>
<dbReference type="Proteomes" id="UP000244913">
    <property type="component" value="Unassembled WGS sequence"/>
</dbReference>
<reference evidence="4 5" key="1">
    <citation type="submission" date="2018-04" db="EMBL/GenBank/DDBJ databases">
        <title>The genome sequence of Caulobacter sp. 736.</title>
        <authorList>
            <person name="Gao J."/>
            <person name="Sun J."/>
        </authorList>
    </citation>
    <scope>NUCLEOTIDE SEQUENCE [LARGE SCALE GENOMIC DNA]</scope>
    <source>
        <strain evidence="4 5">736</strain>
    </source>
</reference>
<evidence type="ECO:0000256" key="2">
    <source>
        <dbReference type="PIRSR" id="PIRSR620023-2"/>
    </source>
</evidence>
<dbReference type="RefSeq" id="WP_116563823.1">
    <property type="nucleotide sequence ID" value="NZ_QDKP01000006.1"/>
</dbReference>
<dbReference type="AlphaFoldDB" id="A0A2T9JZK1"/>
<comment type="caution">
    <text evidence="4">The sequence shown here is derived from an EMBL/GenBank/DDBJ whole genome shotgun (WGS) entry which is preliminary data.</text>
</comment>
<keyword evidence="4" id="KW-0378">Hydrolase</keyword>
<dbReference type="Gene3D" id="3.40.50.2000">
    <property type="entry name" value="Glycogen Phosphorylase B"/>
    <property type="match status" value="1"/>
</dbReference>
<dbReference type="InterPro" id="IPR007235">
    <property type="entry name" value="Glyco_trans_28_C"/>
</dbReference>
<organism evidence="4 5">
    <name type="scientific">Caulobacter radicis</name>
    <dbReference type="NCBI Taxonomy" id="2172650"/>
    <lineage>
        <taxon>Bacteria</taxon>
        <taxon>Pseudomonadati</taxon>
        <taxon>Pseudomonadota</taxon>
        <taxon>Alphaproteobacteria</taxon>
        <taxon>Caulobacterales</taxon>
        <taxon>Caulobacteraceae</taxon>
        <taxon>Caulobacter</taxon>
    </lineage>
</organism>
<dbReference type="Pfam" id="PF04101">
    <property type="entry name" value="Glyco_tran_28_C"/>
    <property type="match status" value="1"/>
</dbReference>
<dbReference type="Gene3D" id="3.40.50.11190">
    <property type="match status" value="1"/>
</dbReference>
<dbReference type="InterPro" id="IPR020023">
    <property type="entry name" value="PseG"/>
</dbReference>
<evidence type="ECO:0000313" key="4">
    <source>
        <dbReference type="EMBL" id="PVM89053.1"/>
    </source>
</evidence>
<dbReference type="EMBL" id="QDKP01000006">
    <property type="protein sequence ID" value="PVM89053.1"/>
    <property type="molecule type" value="Genomic_DNA"/>
</dbReference>
<dbReference type="GO" id="GO:0016787">
    <property type="term" value="F:hydrolase activity"/>
    <property type="evidence" value="ECO:0007669"/>
    <property type="project" value="UniProtKB-KW"/>
</dbReference>
<name>A0A2T9JZK1_9CAUL</name>
<feature type="binding site" evidence="2">
    <location>
        <position position="256"/>
    </location>
    <ligand>
        <name>substrate</name>
    </ligand>
</feature>
<dbReference type="SUPFAM" id="SSF53756">
    <property type="entry name" value="UDP-Glycosyltransferase/glycogen phosphorylase"/>
    <property type="match status" value="1"/>
</dbReference>
<keyword evidence="5" id="KW-1185">Reference proteome</keyword>
<protein>
    <submittedName>
        <fullName evidence="4">UDP-2,4-diacetamido-2,4, 6-trideoxy-beta-L-altropyranose hydrolase</fullName>
    </submittedName>
</protein>
<dbReference type="NCBIfam" id="TIGR03590">
    <property type="entry name" value="PseG"/>
    <property type="match status" value="1"/>
</dbReference>
<feature type="active site" description="Proton acceptor" evidence="1">
    <location>
        <position position="20"/>
    </location>
</feature>
<evidence type="ECO:0000313" key="5">
    <source>
        <dbReference type="Proteomes" id="UP000244913"/>
    </source>
</evidence>
<proteinExistence type="predicted"/>
<feature type="domain" description="Glycosyl transferase family 28 C-terminal" evidence="3">
    <location>
        <begin position="235"/>
        <end position="320"/>
    </location>
</feature>
<dbReference type="GO" id="GO:0016758">
    <property type="term" value="F:hexosyltransferase activity"/>
    <property type="evidence" value="ECO:0007669"/>
    <property type="project" value="InterPro"/>
</dbReference>
<accession>A0A2T9JZK1</accession>
<dbReference type="PANTHER" id="PTHR21015:SF22">
    <property type="entry name" value="GLYCOSYLTRANSFERASE"/>
    <property type="match status" value="1"/>
</dbReference>
<dbReference type="PANTHER" id="PTHR21015">
    <property type="entry name" value="UDP-N-ACETYLGLUCOSAMINE--N-ACETYLMURAMYL-(PENTAPEPTIDE) PYROPHOSPHORYL-UNDECAPRENOL N-ACETYLGLUCOSAMINE TRANSFERASE 1"/>
    <property type="match status" value="1"/>
</dbReference>
<evidence type="ECO:0000256" key="1">
    <source>
        <dbReference type="PIRSR" id="PIRSR620023-1"/>
    </source>
</evidence>